<dbReference type="EMBL" id="QDEB01121932">
    <property type="protein sequence ID" value="RZB40141.1"/>
    <property type="molecule type" value="Genomic_DNA"/>
</dbReference>
<organism evidence="1 2">
    <name type="scientific">Asbolus verrucosus</name>
    <name type="common">Desert ironclad beetle</name>
    <dbReference type="NCBI Taxonomy" id="1661398"/>
    <lineage>
        <taxon>Eukaryota</taxon>
        <taxon>Metazoa</taxon>
        <taxon>Ecdysozoa</taxon>
        <taxon>Arthropoda</taxon>
        <taxon>Hexapoda</taxon>
        <taxon>Insecta</taxon>
        <taxon>Pterygota</taxon>
        <taxon>Neoptera</taxon>
        <taxon>Endopterygota</taxon>
        <taxon>Coleoptera</taxon>
        <taxon>Polyphaga</taxon>
        <taxon>Cucujiformia</taxon>
        <taxon>Tenebrionidae</taxon>
        <taxon>Pimeliinae</taxon>
        <taxon>Asbolus</taxon>
    </lineage>
</organism>
<reference evidence="1 2" key="1">
    <citation type="submission" date="2017-03" db="EMBL/GenBank/DDBJ databases">
        <title>Genome of the blue death feigning beetle - Asbolus verrucosus.</title>
        <authorList>
            <person name="Rider S.D."/>
        </authorList>
    </citation>
    <scope>NUCLEOTIDE SEQUENCE [LARGE SCALE GENOMIC DNA]</scope>
    <source>
        <strain evidence="1">Butters</strain>
        <tissue evidence="1">Head and leg muscle</tissue>
    </source>
</reference>
<dbReference type="Proteomes" id="UP000292052">
    <property type="component" value="Unassembled WGS sequence"/>
</dbReference>
<evidence type="ECO:0000313" key="1">
    <source>
        <dbReference type="EMBL" id="RZB40141.1"/>
    </source>
</evidence>
<sequence>MPLVREYRTKLLGID</sequence>
<name>A0A482VAJ8_ASBVE</name>
<accession>A0A482VAJ8</accession>
<protein>
    <submittedName>
        <fullName evidence="1">Uncharacterized protein</fullName>
    </submittedName>
</protein>
<evidence type="ECO:0000313" key="2">
    <source>
        <dbReference type="Proteomes" id="UP000292052"/>
    </source>
</evidence>
<gene>
    <name evidence="1" type="ORF">BDFB_010868</name>
</gene>
<keyword evidence="2" id="KW-1185">Reference proteome</keyword>
<comment type="caution">
    <text evidence="1">The sequence shown here is derived from an EMBL/GenBank/DDBJ whole genome shotgun (WGS) entry which is preliminary data.</text>
</comment>
<proteinExistence type="predicted"/>